<dbReference type="PANTHER" id="PTHR33116">
    <property type="entry name" value="REVERSE TRANSCRIPTASE ZINC-BINDING DOMAIN-CONTAINING PROTEIN-RELATED-RELATED"/>
    <property type="match status" value="1"/>
</dbReference>
<dbReference type="Pfam" id="PF00078">
    <property type="entry name" value="RVT_1"/>
    <property type="match status" value="1"/>
</dbReference>
<dbReference type="EMBL" id="KZ502082">
    <property type="protein sequence ID" value="PKU83794.1"/>
    <property type="molecule type" value="Genomic_DNA"/>
</dbReference>
<dbReference type="InterPro" id="IPR043502">
    <property type="entry name" value="DNA/RNA_pol_sf"/>
</dbReference>
<evidence type="ECO:0000313" key="3">
    <source>
        <dbReference type="Proteomes" id="UP000233837"/>
    </source>
</evidence>
<reference evidence="2 3" key="2">
    <citation type="journal article" date="2017" name="Nature">
        <title>The Apostasia genome and the evolution of orchids.</title>
        <authorList>
            <person name="Zhang G.Q."/>
            <person name="Liu K.W."/>
            <person name="Li Z."/>
            <person name="Lohaus R."/>
            <person name="Hsiao Y.Y."/>
            <person name="Niu S.C."/>
            <person name="Wang J.Y."/>
            <person name="Lin Y.C."/>
            <person name="Xu Q."/>
            <person name="Chen L.J."/>
            <person name="Yoshida K."/>
            <person name="Fujiwara S."/>
            <person name="Wang Z.W."/>
            <person name="Zhang Y.Q."/>
            <person name="Mitsuda N."/>
            <person name="Wang M."/>
            <person name="Liu G.H."/>
            <person name="Pecoraro L."/>
            <person name="Huang H.X."/>
            <person name="Xiao X.J."/>
            <person name="Lin M."/>
            <person name="Wu X.Y."/>
            <person name="Wu W.L."/>
            <person name="Chen Y.Y."/>
            <person name="Chang S.B."/>
            <person name="Sakamoto S."/>
            <person name="Ohme-Takagi M."/>
            <person name="Yagi M."/>
            <person name="Zeng S.J."/>
            <person name="Shen C.Y."/>
            <person name="Yeh C.M."/>
            <person name="Luo Y.B."/>
            <person name="Tsai W.C."/>
            <person name="Van de Peer Y."/>
            <person name="Liu Z.J."/>
        </authorList>
    </citation>
    <scope>NUCLEOTIDE SEQUENCE [LARGE SCALE GENOMIC DNA]</scope>
    <source>
        <tissue evidence="2">The whole plant</tissue>
    </source>
</reference>
<name>A0A2I0X7A3_9ASPA</name>
<keyword evidence="3" id="KW-1185">Reference proteome</keyword>
<dbReference type="STRING" id="906689.A0A2I0X7A3"/>
<sequence>MAWNTLKQVFSYFGFPVGFSNLVIECVTDPIFLVQINGVGLEGIRGRSGFRQGCPLSPYLFILCSQLFTNAFLYKGKDLGLKVAPMAPRISHLLFADDILIFSIAKRENLMKIRNISFDYCKWTGQQINFSKSVKELNYLGIKIALRRLAAADYSKILEKAASKLDNWGKNFISFAGRVVLIKTVVQALHVFHFSLSLVPMSILRKLDRM</sequence>
<reference evidence="2 3" key="1">
    <citation type="journal article" date="2016" name="Sci. Rep.">
        <title>The Dendrobium catenatum Lindl. genome sequence provides insights into polysaccharide synthase, floral development and adaptive evolution.</title>
        <authorList>
            <person name="Zhang G.Q."/>
            <person name="Xu Q."/>
            <person name="Bian C."/>
            <person name="Tsai W.C."/>
            <person name="Yeh C.M."/>
            <person name="Liu K.W."/>
            <person name="Yoshida K."/>
            <person name="Zhang L.S."/>
            <person name="Chang S.B."/>
            <person name="Chen F."/>
            <person name="Shi Y."/>
            <person name="Su Y.Y."/>
            <person name="Zhang Y.Q."/>
            <person name="Chen L.J."/>
            <person name="Yin Y."/>
            <person name="Lin M."/>
            <person name="Huang H."/>
            <person name="Deng H."/>
            <person name="Wang Z.W."/>
            <person name="Zhu S.L."/>
            <person name="Zhao X."/>
            <person name="Deng C."/>
            <person name="Niu S.C."/>
            <person name="Huang J."/>
            <person name="Wang M."/>
            <person name="Liu G.H."/>
            <person name="Yang H.J."/>
            <person name="Xiao X.J."/>
            <person name="Hsiao Y.Y."/>
            <person name="Wu W.L."/>
            <person name="Chen Y.Y."/>
            <person name="Mitsuda N."/>
            <person name="Ohme-Takagi M."/>
            <person name="Luo Y.B."/>
            <person name="Van de Peer Y."/>
            <person name="Liu Z.J."/>
        </authorList>
    </citation>
    <scope>NUCLEOTIDE SEQUENCE [LARGE SCALE GENOMIC DNA]</scope>
    <source>
        <tissue evidence="2">The whole plant</tissue>
    </source>
</reference>
<proteinExistence type="predicted"/>
<dbReference type="PANTHER" id="PTHR33116:SF80">
    <property type="entry name" value="REVERSE TRANSCRIPTASE ZINC-BINDING DOMAIN-CONTAINING PROTEIN"/>
    <property type="match status" value="1"/>
</dbReference>
<dbReference type="AlphaFoldDB" id="A0A2I0X7A3"/>
<dbReference type="Proteomes" id="UP000233837">
    <property type="component" value="Unassembled WGS sequence"/>
</dbReference>
<evidence type="ECO:0000259" key="1">
    <source>
        <dbReference type="PROSITE" id="PS50878"/>
    </source>
</evidence>
<dbReference type="SUPFAM" id="SSF56672">
    <property type="entry name" value="DNA/RNA polymerases"/>
    <property type="match status" value="1"/>
</dbReference>
<accession>A0A2I0X7A3</accession>
<feature type="domain" description="Reverse transcriptase" evidence="1">
    <location>
        <begin position="1"/>
        <end position="180"/>
    </location>
</feature>
<dbReference type="PROSITE" id="PS50878">
    <property type="entry name" value="RT_POL"/>
    <property type="match status" value="1"/>
</dbReference>
<evidence type="ECO:0000313" key="2">
    <source>
        <dbReference type="EMBL" id="PKU83794.1"/>
    </source>
</evidence>
<dbReference type="InterPro" id="IPR000477">
    <property type="entry name" value="RT_dom"/>
</dbReference>
<gene>
    <name evidence="2" type="ORF">MA16_Dca010887</name>
</gene>
<protein>
    <submittedName>
        <fullName evidence="2">Putative mitochondrial protein</fullName>
    </submittedName>
</protein>
<organism evidence="2 3">
    <name type="scientific">Dendrobium catenatum</name>
    <dbReference type="NCBI Taxonomy" id="906689"/>
    <lineage>
        <taxon>Eukaryota</taxon>
        <taxon>Viridiplantae</taxon>
        <taxon>Streptophyta</taxon>
        <taxon>Embryophyta</taxon>
        <taxon>Tracheophyta</taxon>
        <taxon>Spermatophyta</taxon>
        <taxon>Magnoliopsida</taxon>
        <taxon>Liliopsida</taxon>
        <taxon>Asparagales</taxon>
        <taxon>Orchidaceae</taxon>
        <taxon>Epidendroideae</taxon>
        <taxon>Malaxideae</taxon>
        <taxon>Dendrobiinae</taxon>
        <taxon>Dendrobium</taxon>
    </lineage>
</organism>